<accession>A0AAV4LS13</accession>
<dbReference type="EMBL" id="BPLF01000002">
    <property type="protein sequence ID" value="GIX62567.1"/>
    <property type="molecule type" value="Genomic_DNA"/>
</dbReference>
<keyword evidence="2" id="KW-1185">Reference proteome</keyword>
<evidence type="ECO:0000313" key="1">
    <source>
        <dbReference type="EMBL" id="GIX62567.1"/>
    </source>
</evidence>
<evidence type="ECO:0000313" key="2">
    <source>
        <dbReference type="Proteomes" id="UP001497744"/>
    </source>
</evidence>
<reference evidence="1 2" key="1">
    <citation type="submission" date="2021-06" db="EMBL/GenBank/DDBJ databases">
        <title>Genome sequence of Babesia caballi.</title>
        <authorList>
            <person name="Yamagishi J."/>
            <person name="Kidaka T."/>
            <person name="Ochi A."/>
        </authorList>
    </citation>
    <scope>NUCLEOTIDE SEQUENCE [LARGE SCALE GENOMIC DNA]</scope>
    <source>
        <strain evidence="1">USDA-D6B2</strain>
    </source>
</reference>
<dbReference type="RefSeq" id="XP_067714636.1">
    <property type="nucleotide sequence ID" value="XM_067858535.1"/>
</dbReference>
<organism evidence="1 2">
    <name type="scientific">Babesia caballi</name>
    <dbReference type="NCBI Taxonomy" id="5871"/>
    <lineage>
        <taxon>Eukaryota</taxon>
        <taxon>Sar</taxon>
        <taxon>Alveolata</taxon>
        <taxon>Apicomplexa</taxon>
        <taxon>Aconoidasida</taxon>
        <taxon>Piroplasmida</taxon>
        <taxon>Babesiidae</taxon>
        <taxon>Babesia</taxon>
    </lineage>
</organism>
<dbReference type="Proteomes" id="UP001497744">
    <property type="component" value="Unassembled WGS sequence"/>
</dbReference>
<gene>
    <name evidence="1" type="ORF">BcabD6B2_20020</name>
</gene>
<proteinExistence type="predicted"/>
<dbReference type="GeneID" id="94194048"/>
<protein>
    <submittedName>
        <fullName evidence="1">Variant erythrocyte surface antigen-1 family protein</fullName>
    </submittedName>
</protein>
<dbReference type="AlphaFoldDB" id="A0AAV4LS13"/>
<comment type="caution">
    <text evidence="1">The sequence shown here is derived from an EMBL/GenBank/DDBJ whole genome shotgun (WGS) entry which is preliminary data.</text>
</comment>
<name>A0AAV4LS13_BABCB</name>
<sequence>MGEQKSSLTDWPEDLKDVIDWFLRLGGKDTGSHNNDKSVALKNAVEKLKGYASFKSAFGNGNFEGLFGSVTKGLQQLIGYDKNGQQPLDGKGIALKGGYTSSYGSAKWEDKLDQPDSEEAHKVAKIFIGYMPLLHLCLIYLYWRCSIGQHYGGWGSFRLNGGGSDPLSLFMSAMGFKPSSELQNKSGYEIANLLTNDPLYGFEELKKAQQKQYSYPDFLGKVSEYGESTMSQPVNCPLYVLYNASMAYLKSRYTDTEEPDRTIEDIKNKIQTFHKSFRSDDDLKDEIDHFISTCLTKPNKSGNPSPSPAAPVAGALTTLGIGGGAAAAYLLNLGGAKTLVTGLLKIG</sequence>